<evidence type="ECO:0000256" key="5">
    <source>
        <dbReference type="ARBA" id="ARBA00023163"/>
    </source>
</evidence>
<evidence type="ECO:0000313" key="9">
    <source>
        <dbReference type="EMBL" id="KAK3329705.1"/>
    </source>
</evidence>
<proteinExistence type="predicted"/>
<evidence type="ECO:0000256" key="4">
    <source>
        <dbReference type="ARBA" id="ARBA00023015"/>
    </source>
</evidence>
<dbReference type="GO" id="GO:0031507">
    <property type="term" value="P:heterochromatin formation"/>
    <property type="evidence" value="ECO:0007669"/>
    <property type="project" value="TreeGrafter"/>
</dbReference>
<accession>A0AAE0MEX5</accession>
<reference evidence="9" key="1">
    <citation type="journal article" date="2023" name="Mol. Phylogenet. Evol.">
        <title>Genome-scale phylogeny and comparative genomics of the fungal order Sordariales.</title>
        <authorList>
            <person name="Hensen N."/>
            <person name="Bonometti L."/>
            <person name="Westerberg I."/>
            <person name="Brannstrom I.O."/>
            <person name="Guillou S."/>
            <person name="Cros-Aarteil S."/>
            <person name="Calhoun S."/>
            <person name="Haridas S."/>
            <person name="Kuo A."/>
            <person name="Mondo S."/>
            <person name="Pangilinan J."/>
            <person name="Riley R."/>
            <person name="LaButti K."/>
            <person name="Andreopoulos B."/>
            <person name="Lipzen A."/>
            <person name="Chen C."/>
            <person name="Yan M."/>
            <person name="Daum C."/>
            <person name="Ng V."/>
            <person name="Clum A."/>
            <person name="Steindorff A."/>
            <person name="Ohm R.A."/>
            <person name="Martin F."/>
            <person name="Silar P."/>
            <person name="Natvig D.O."/>
            <person name="Lalanne C."/>
            <person name="Gautier V."/>
            <person name="Ament-Velasquez S.L."/>
            <person name="Kruys A."/>
            <person name="Hutchinson M.I."/>
            <person name="Powell A.J."/>
            <person name="Barry K."/>
            <person name="Miller A.N."/>
            <person name="Grigoriev I.V."/>
            <person name="Debuchy R."/>
            <person name="Gladieux P."/>
            <person name="Hiltunen Thoren M."/>
            <person name="Johannesson H."/>
        </authorList>
    </citation>
    <scope>NUCLEOTIDE SEQUENCE</scope>
    <source>
        <strain evidence="9">CBS 118394</strain>
    </source>
</reference>
<feature type="compositionally biased region" description="Polar residues" evidence="6">
    <location>
        <begin position="954"/>
        <end position="966"/>
    </location>
</feature>
<feature type="domain" description="CXC" evidence="8">
    <location>
        <begin position="548"/>
        <end position="670"/>
    </location>
</feature>
<dbReference type="InterPro" id="IPR001214">
    <property type="entry name" value="SET_dom"/>
</dbReference>
<protein>
    <submittedName>
        <fullName evidence="9">Uncharacterized protein</fullName>
    </submittedName>
</protein>
<dbReference type="InterPro" id="IPR048360">
    <property type="entry name" value="Ezh2_CXC_fung"/>
</dbReference>
<dbReference type="InterPro" id="IPR046341">
    <property type="entry name" value="SET_dom_sf"/>
</dbReference>
<feature type="compositionally biased region" description="Gly residues" evidence="6">
    <location>
        <begin position="935"/>
        <end position="944"/>
    </location>
</feature>
<feature type="compositionally biased region" description="Pro residues" evidence="6">
    <location>
        <begin position="21"/>
        <end position="31"/>
    </location>
</feature>
<dbReference type="Pfam" id="PF18601">
    <property type="entry name" value="EZH2_N"/>
    <property type="match status" value="1"/>
</dbReference>
<evidence type="ECO:0000313" key="10">
    <source>
        <dbReference type="Proteomes" id="UP001283341"/>
    </source>
</evidence>
<feature type="region of interest" description="Disordered" evidence="6">
    <location>
        <begin position="822"/>
        <end position="1185"/>
    </location>
</feature>
<keyword evidence="2" id="KW-0808">Transferase</keyword>
<dbReference type="GO" id="GO:0046976">
    <property type="term" value="F:histone H3K27 methyltransferase activity"/>
    <property type="evidence" value="ECO:0007669"/>
    <property type="project" value="TreeGrafter"/>
</dbReference>
<keyword evidence="1" id="KW-0489">Methyltransferase</keyword>
<feature type="compositionally biased region" description="Polar residues" evidence="6">
    <location>
        <begin position="68"/>
        <end position="83"/>
    </location>
</feature>
<keyword evidence="5" id="KW-0804">Transcription</keyword>
<feature type="compositionally biased region" description="Low complexity" evidence="6">
    <location>
        <begin position="1110"/>
        <end position="1131"/>
    </location>
</feature>
<evidence type="ECO:0000256" key="6">
    <source>
        <dbReference type="SAM" id="MobiDB-lite"/>
    </source>
</evidence>
<dbReference type="Pfam" id="PF18600">
    <property type="entry name" value="Ezh2_MCSS_fung"/>
    <property type="match status" value="1"/>
</dbReference>
<dbReference type="Gene3D" id="2.170.270.10">
    <property type="entry name" value="SET domain"/>
    <property type="match status" value="1"/>
</dbReference>
<feature type="compositionally biased region" description="Polar residues" evidence="6">
    <location>
        <begin position="45"/>
        <end position="54"/>
    </location>
</feature>
<name>A0AAE0MEX5_9PEZI</name>
<dbReference type="GO" id="GO:0003682">
    <property type="term" value="F:chromatin binding"/>
    <property type="evidence" value="ECO:0007669"/>
    <property type="project" value="TreeGrafter"/>
</dbReference>
<feature type="compositionally biased region" description="Low complexity" evidence="6">
    <location>
        <begin position="1062"/>
        <end position="1083"/>
    </location>
</feature>
<feature type="compositionally biased region" description="Polar residues" evidence="6">
    <location>
        <begin position="1030"/>
        <end position="1050"/>
    </location>
</feature>
<dbReference type="GO" id="GO:0032259">
    <property type="term" value="P:methylation"/>
    <property type="evidence" value="ECO:0007669"/>
    <property type="project" value="UniProtKB-KW"/>
</dbReference>
<dbReference type="Pfam" id="PF00856">
    <property type="entry name" value="SET"/>
    <property type="match status" value="1"/>
</dbReference>
<dbReference type="InterPro" id="IPR045318">
    <property type="entry name" value="EZH1/2-like"/>
</dbReference>
<dbReference type="InterPro" id="IPR040968">
    <property type="entry name" value="EZH2_MCSS_fung"/>
</dbReference>
<dbReference type="InterPro" id="IPR040595">
    <property type="entry name" value="EZH2_N"/>
</dbReference>
<feature type="compositionally biased region" description="Low complexity" evidence="6">
    <location>
        <begin position="980"/>
        <end position="990"/>
    </location>
</feature>
<dbReference type="Pfam" id="PF21509">
    <property type="entry name" value="Ezh2-like__CXC_fung"/>
    <property type="match status" value="1"/>
</dbReference>
<dbReference type="AlphaFoldDB" id="A0AAE0MEX5"/>
<dbReference type="PROSITE" id="PS51633">
    <property type="entry name" value="CXC"/>
    <property type="match status" value="1"/>
</dbReference>
<evidence type="ECO:0000256" key="1">
    <source>
        <dbReference type="ARBA" id="ARBA00022603"/>
    </source>
</evidence>
<gene>
    <name evidence="9" type="ORF">B0H66DRAFT_467124</name>
</gene>
<feature type="compositionally biased region" description="Basic residues" evidence="6">
    <location>
        <begin position="909"/>
        <end position="927"/>
    </location>
</feature>
<dbReference type="PANTHER" id="PTHR45747:SF4">
    <property type="entry name" value="HISTONE-LYSINE N-METHYLTRANSFERASE E(Z)"/>
    <property type="match status" value="1"/>
</dbReference>
<keyword evidence="10" id="KW-1185">Reference proteome</keyword>
<reference evidence="9" key="2">
    <citation type="submission" date="2023-06" db="EMBL/GenBank/DDBJ databases">
        <authorList>
            <consortium name="Lawrence Berkeley National Laboratory"/>
            <person name="Haridas S."/>
            <person name="Hensen N."/>
            <person name="Bonometti L."/>
            <person name="Westerberg I."/>
            <person name="Brannstrom I.O."/>
            <person name="Guillou S."/>
            <person name="Cros-Aarteil S."/>
            <person name="Calhoun S."/>
            <person name="Kuo A."/>
            <person name="Mondo S."/>
            <person name="Pangilinan J."/>
            <person name="Riley R."/>
            <person name="Labutti K."/>
            <person name="Andreopoulos B."/>
            <person name="Lipzen A."/>
            <person name="Chen C."/>
            <person name="Yanf M."/>
            <person name="Daum C."/>
            <person name="Ng V."/>
            <person name="Clum A."/>
            <person name="Steindorff A."/>
            <person name="Ohm R."/>
            <person name="Martin F."/>
            <person name="Silar P."/>
            <person name="Natvig D."/>
            <person name="Lalanne C."/>
            <person name="Gautier V."/>
            <person name="Ament-Velasquez S.L."/>
            <person name="Kruys A."/>
            <person name="Hutchinson M.I."/>
            <person name="Powell A.J."/>
            <person name="Barry K."/>
            <person name="Miller A.N."/>
            <person name="Grigoriev I.V."/>
            <person name="Debuchy R."/>
            <person name="Gladieux P."/>
            <person name="Thoren M.H."/>
            <person name="Johannesson H."/>
        </authorList>
    </citation>
    <scope>NUCLEOTIDE SEQUENCE</scope>
    <source>
        <strain evidence="9">CBS 118394</strain>
    </source>
</reference>
<evidence type="ECO:0000259" key="8">
    <source>
        <dbReference type="PROSITE" id="PS51633"/>
    </source>
</evidence>
<evidence type="ECO:0000259" key="7">
    <source>
        <dbReference type="PROSITE" id="PS50280"/>
    </source>
</evidence>
<keyword evidence="4" id="KW-0805">Transcription regulation</keyword>
<dbReference type="SUPFAM" id="SSF82199">
    <property type="entry name" value="SET domain"/>
    <property type="match status" value="1"/>
</dbReference>
<feature type="compositionally biased region" description="Acidic residues" evidence="6">
    <location>
        <begin position="892"/>
        <end position="905"/>
    </location>
</feature>
<comment type="caution">
    <text evidence="9">The sequence shown here is derived from an EMBL/GenBank/DDBJ whole genome shotgun (WGS) entry which is preliminary data.</text>
</comment>
<sequence length="1185" mass="130545">MDNQNARIRGVGNAASSDDTMPPPPIQPAPGSPSSSQTPVETNARMDTTPSRSARFSARDDVTPPQPAQRSARGQQDPSTQTPRRTDWTVDKIADKLSSYVSKVESDHATLVEFMLEEAEKKAPERRHLDTTDAFAGLTSKAIDGPPEDGLTTMSLKMKQHSGEYGKSKGAGRRVLFPVVKIKSNKEAVPRYRFHHVEIKKNILTPNTMLSFVPHLRDVDPNSAEEKKYSNWLIELEKLDSQSGFKTKDRATKAARRDRDEYAVTLSVYLQDWLEELNIEGCTKSNLIKYMANQPRPLDTITPQQASTLRDKYGEDQPETLTGAQIFTEAFNRVFAAANVKNKRPVTLSDVLMLDKSVETVVDNKRAKENPTPQKHRDPDLVPRIEKALASYSILGCMICFSHDCEHGEFDAENQRGTFCIEMSGGFALTLKEKWAAQLAAQRRDTELGIVRRTPPRACHNHCWVNHDVGNSAHDVEPWSESEVGVLERIFATLGHSQNLKPSCIVAPLLGRECWEVHQKMTELNLTLPEVELPPPMPKIKALPWYDRKKKELKGDWQDCTVTHEHASREMTEPCHHSGPCTAHNGCPCANVYPHPILCERFCHCTAEDCALKFTGCGCSKQGKTCVQNKKEGKPCICVLLNRECDPVLCGSCGSRERADPANAHDEDLHSHGCQNVSLQRGAAKVLLLGKSQLLNCGYGLFTAESIAQDEFIIEYTGELITHDEGVRREARRGDVFDESTNSSYLFTLLEHEGIWVDAAIYGNLSRYINHATEPMNNITPKIVYVNGEFRIKFTALRDIKAGDELFFNYGDNFPNLTKKLLEQDDGKDGTGTAPQKRKSSGQQGTARKSTSKKGKGADLASGAVRGKGGKGRNRPAMESEDDMMRYADIMQIDDDGEDFGDEWEDRTPRRRKKRGGRRPGAGRKKKQPVDAAHVGGGAAGQSGGSHHLAAEISDSQGESPVQDTPMTRRARLIGISPTSGSGQSDQSQGITPIKKPSKRGGARPGAGRKPKHPKPTAAARRDAKDTSGEGDTSNTRESNNDQSNRTTAPEDSEDLPLIMGQQQQQNQRGLGSAALTTTNTSAGGSGSRKRKATSDPGDDGNRENELVVLLNARAGASGGNNNNSSSLGNLPFRQDQFQPMSDVAMDEDDDDDGDEEDGEDDDSVVDRSARKRQKPLRYRLDETS</sequence>
<evidence type="ECO:0000256" key="3">
    <source>
        <dbReference type="ARBA" id="ARBA00022691"/>
    </source>
</evidence>
<feature type="domain" description="SET" evidence="7">
    <location>
        <begin position="685"/>
        <end position="811"/>
    </location>
</feature>
<feature type="region of interest" description="Disordered" evidence="6">
    <location>
        <begin position="1"/>
        <end position="90"/>
    </location>
</feature>
<dbReference type="InterPro" id="IPR026489">
    <property type="entry name" value="CXC_dom"/>
</dbReference>
<dbReference type="PANTHER" id="PTHR45747">
    <property type="entry name" value="HISTONE-LYSINE N-METHYLTRANSFERASE E(Z)"/>
    <property type="match status" value="1"/>
</dbReference>
<dbReference type="SMART" id="SM00317">
    <property type="entry name" value="SET"/>
    <property type="match status" value="1"/>
</dbReference>
<evidence type="ECO:0000256" key="2">
    <source>
        <dbReference type="ARBA" id="ARBA00022679"/>
    </source>
</evidence>
<feature type="compositionally biased region" description="Acidic residues" evidence="6">
    <location>
        <begin position="1145"/>
        <end position="1164"/>
    </location>
</feature>
<dbReference type="EMBL" id="JAUEDM010000001">
    <property type="protein sequence ID" value="KAK3329705.1"/>
    <property type="molecule type" value="Genomic_DNA"/>
</dbReference>
<feature type="compositionally biased region" description="Basic residues" evidence="6">
    <location>
        <begin position="996"/>
        <end position="1015"/>
    </location>
</feature>
<dbReference type="PROSITE" id="PS50280">
    <property type="entry name" value="SET"/>
    <property type="match status" value="1"/>
</dbReference>
<dbReference type="Proteomes" id="UP001283341">
    <property type="component" value="Unassembled WGS sequence"/>
</dbReference>
<dbReference type="GO" id="GO:0005634">
    <property type="term" value="C:nucleus"/>
    <property type="evidence" value="ECO:0007669"/>
    <property type="project" value="TreeGrafter"/>
</dbReference>
<organism evidence="9 10">
    <name type="scientific">Apodospora peruviana</name>
    <dbReference type="NCBI Taxonomy" id="516989"/>
    <lineage>
        <taxon>Eukaryota</taxon>
        <taxon>Fungi</taxon>
        <taxon>Dikarya</taxon>
        <taxon>Ascomycota</taxon>
        <taxon>Pezizomycotina</taxon>
        <taxon>Sordariomycetes</taxon>
        <taxon>Sordariomycetidae</taxon>
        <taxon>Sordariales</taxon>
        <taxon>Lasiosphaeriaceae</taxon>
        <taxon>Apodospora</taxon>
    </lineage>
</organism>
<keyword evidence="3" id="KW-0949">S-adenosyl-L-methionine</keyword>